<keyword evidence="2" id="KW-1185">Reference proteome</keyword>
<evidence type="ECO:0000313" key="1">
    <source>
        <dbReference type="EMBL" id="CAB3793153.1"/>
    </source>
</evidence>
<proteinExistence type="predicted"/>
<dbReference type="EMBL" id="CADIKK010000016">
    <property type="protein sequence ID" value="CAB3793153.1"/>
    <property type="molecule type" value="Genomic_DNA"/>
</dbReference>
<dbReference type="Proteomes" id="UP000494365">
    <property type="component" value="Unassembled WGS sequence"/>
</dbReference>
<accession>A0A6S7D0Z0</accession>
<gene>
    <name evidence="1" type="ORF">LMG28614_03661</name>
</gene>
<evidence type="ECO:0000313" key="2">
    <source>
        <dbReference type="Proteomes" id="UP000494365"/>
    </source>
</evidence>
<organism evidence="1 2">
    <name type="scientific">Paraburkholderia ultramafica</name>
    <dbReference type="NCBI Taxonomy" id="1544867"/>
    <lineage>
        <taxon>Bacteria</taxon>
        <taxon>Pseudomonadati</taxon>
        <taxon>Pseudomonadota</taxon>
        <taxon>Betaproteobacteria</taxon>
        <taxon>Burkholderiales</taxon>
        <taxon>Burkholderiaceae</taxon>
        <taxon>Paraburkholderia</taxon>
    </lineage>
</organism>
<reference evidence="1 2" key="1">
    <citation type="submission" date="2020-04" db="EMBL/GenBank/DDBJ databases">
        <authorList>
            <person name="De Canck E."/>
        </authorList>
    </citation>
    <scope>NUCLEOTIDE SEQUENCE [LARGE SCALE GENOMIC DNA]</scope>
    <source>
        <strain evidence="1 2">LMG 28614</strain>
    </source>
</reference>
<sequence>MVFPHTLGQFETFDILGRIVDNLVVAHVLDPHSAEAYL</sequence>
<dbReference type="AlphaFoldDB" id="A0A6S7D0Z0"/>
<name>A0A6S7D0Z0_9BURK</name>
<protein>
    <submittedName>
        <fullName evidence="1">Uncharacterized protein</fullName>
    </submittedName>
</protein>